<dbReference type="EMBL" id="QJKJ01006357">
    <property type="protein sequence ID" value="RDX87015.1"/>
    <property type="molecule type" value="Genomic_DNA"/>
</dbReference>
<comment type="caution">
    <text evidence="2">The sequence shown here is derived from an EMBL/GenBank/DDBJ whole genome shotgun (WGS) entry which is preliminary data.</text>
</comment>
<dbReference type="GO" id="GO:0003676">
    <property type="term" value="F:nucleic acid binding"/>
    <property type="evidence" value="ECO:0007669"/>
    <property type="project" value="InterPro"/>
</dbReference>
<keyword evidence="3" id="KW-1185">Reference proteome</keyword>
<protein>
    <recommendedName>
        <fullName evidence="1">Integrase catalytic domain-containing protein</fullName>
    </recommendedName>
</protein>
<dbReference type="AlphaFoldDB" id="A0A371G904"/>
<dbReference type="GO" id="GO:0015074">
    <property type="term" value="P:DNA integration"/>
    <property type="evidence" value="ECO:0007669"/>
    <property type="project" value="InterPro"/>
</dbReference>
<dbReference type="InterPro" id="IPR001584">
    <property type="entry name" value="Integrase_cat-core"/>
</dbReference>
<sequence>MNSRISSYCTKTHLHHGLWTSAILWQYLNSHQRHPGYTRRNSKVMPSITYGMTLTFGDYVMIKSYAGASRTSRSSRSSNFSMQHLEVAIMDQLGQPEKCLIMSSIGPPFSEMPINSSPPVNSAKKAIPISNGYFYILLVMDYVEAIATKTNDAKVVVDFLKSNIFCRFGVLKALMSEHGSHFCNRAMSSLLHKYGVVHKVATAYHP</sequence>
<gene>
    <name evidence="2" type="ORF">CR513_31571</name>
</gene>
<accession>A0A371G904</accession>
<dbReference type="InterPro" id="IPR012337">
    <property type="entry name" value="RNaseH-like_sf"/>
</dbReference>
<evidence type="ECO:0000259" key="1">
    <source>
        <dbReference type="Pfam" id="PF00665"/>
    </source>
</evidence>
<evidence type="ECO:0000313" key="3">
    <source>
        <dbReference type="Proteomes" id="UP000257109"/>
    </source>
</evidence>
<evidence type="ECO:0000313" key="2">
    <source>
        <dbReference type="EMBL" id="RDX87015.1"/>
    </source>
</evidence>
<name>A0A371G904_MUCPR</name>
<dbReference type="OrthoDB" id="1903608at2759"/>
<dbReference type="Gene3D" id="3.30.420.10">
    <property type="entry name" value="Ribonuclease H-like superfamily/Ribonuclease H"/>
    <property type="match status" value="1"/>
</dbReference>
<dbReference type="Pfam" id="PF00665">
    <property type="entry name" value="rve"/>
    <property type="match status" value="1"/>
</dbReference>
<dbReference type="SUPFAM" id="SSF53098">
    <property type="entry name" value="Ribonuclease H-like"/>
    <property type="match status" value="1"/>
</dbReference>
<feature type="non-terminal residue" evidence="2">
    <location>
        <position position="1"/>
    </location>
</feature>
<organism evidence="2 3">
    <name type="scientific">Mucuna pruriens</name>
    <name type="common">Velvet bean</name>
    <name type="synonym">Dolichos pruriens</name>
    <dbReference type="NCBI Taxonomy" id="157652"/>
    <lineage>
        <taxon>Eukaryota</taxon>
        <taxon>Viridiplantae</taxon>
        <taxon>Streptophyta</taxon>
        <taxon>Embryophyta</taxon>
        <taxon>Tracheophyta</taxon>
        <taxon>Spermatophyta</taxon>
        <taxon>Magnoliopsida</taxon>
        <taxon>eudicotyledons</taxon>
        <taxon>Gunneridae</taxon>
        <taxon>Pentapetalae</taxon>
        <taxon>rosids</taxon>
        <taxon>fabids</taxon>
        <taxon>Fabales</taxon>
        <taxon>Fabaceae</taxon>
        <taxon>Papilionoideae</taxon>
        <taxon>50 kb inversion clade</taxon>
        <taxon>NPAAA clade</taxon>
        <taxon>indigoferoid/millettioid clade</taxon>
        <taxon>Phaseoleae</taxon>
        <taxon>Mucuna</taxon>
    </lineage>
</organism>
<proteinExistence type="predicted"/>
<dbReference type="InterPro" id="IPR036397">
    <property type="entry name" value="RNaseH_sf"/>
</dbReference>
<reference evidence="2" key="1">
    <citation type="submission" date="2018-05" db="EMBL/GenBank/DDBJ databases">
        <title>Draft genome of Mucuna pruriens seed.</title>
        <authorList>
            <person name="Nnadi N.E."/>
            <person name="Vos R."/>
            <person name="Hasami M.H."/>
            <person name="Devisetty U.K."/>
            <person name="Aguiy J.C."/>
        </authorList>
    </citation>
    <scope>NUCLEOTIDE SEQUENCE [LARGE SCALE GENOMIC DNA]</scope>
    <source>
        <strain evidence="2">JCA_2017</strain>
    </source>
</reference>
<dbReference type="Proteomes" id="UP000257109">
    <property type="component" value="Unassembled WGS sequence"/>
</dbReference>
<feature type="domain" description="Integrase catalytic" evidence="1">
    <location>
        <begin position="136"/>
        <end position="206"/>
    </location>
</feature>